<dbReference type="AlphaFoldDB" id="A0A8T0AA35"/>
<proteinExistence type="predicted"/>
<name>A0A8T0AA35_SILME</name>
<keyword evidence="2" id="KW-1185">Reference proteome</keyword>
<accession>A0A8T0AA35</accession>
<sequence>MVIGNDMNSHQDFLRRLGINPQNEVLSVDQSDVIIAFVVIVSRAGTDIEAALKYIPENQPVVLVVLHRTFDPDSIAPESRRHVSKKNIWTVDCLFHEDQGLLKCHHNTKALEATRKYFMRHQGELLLFQQTIKSVALDV</sequence>
<gene>
    <name evidence="1" type="ORF">HF521_014125</name>
</gene>
<dbReference type="PANTHER" id="PTHR34488:SF1">
    <property type="entry name" value="SI:CH211-245H14.1-RELATED"/>
    <property type="match status" value="1"/>
</dbReference>
<dbReference type="EMBL" id="JABFDY010000026">
    <property type="protein sequence ID" value="KAF7688119.1"/>
    <property type="molecule type" value="Genomic_DNA"/>
</dbReference>
<evidence type="ECO:0000313" key="1">
    <source>
        <dbReference type="EMBL" id="KAF7688119.1"/>
    </source>
</evidence>
<dbReference type="PANTHER" id="PTHR34488">
    <property type="entry name" value="SI:CH211-245H14.1-RELATED"/>
    <property type="match status" value="1"/>
</dbReference>
<evidence type="ECO:0000313" key="2">
    <source>
        <dbReference type="Proteomes" id="UP000606274"/>
    </source>
</evidence>
<organism evidence="1 2">
    <name type="scientific">Silurus meridionalis</name>
    <name type="common">Southern catfish</name>
    <name type="synonym">Silurus soldatovi meridionalis</name>
    <dbReference type="NCBI Taxonomy" id="175797"/>
    <lineage>
        <taxon>Eukaryota</taxon>
        <taxon>Metazoa</taxon>
        <taxon>Chordata</taxon>
        <taxon>Craniata</taxon>
        <taxon>Vertebrata</taxon>
        <taxon>Euteleostomi</taxon>
        <taxon>Actinopterygii</taxon>
        <taxon>Neopterygii</taxon>
        <taxon>Teleostei</taxon>
        <taxon>Ostariophysi</taxon>
        <taxon>Siluriformes</taxon>
        <taxon>Siluridae</taxon>
        <taxon>Silurus</taxon>
    </lineage>
</organism>
<comment type="caution">
    <text evidence="1">The sequence shown here is derived from an EMBL/GenBank/DDBJ whole genome shotgun (WGS) entry which is preliminary data.</text>
</comment>
<dbReference type="Proteomes" id="UP000606274">
    <property type="component" value="Unassembled WGS sequence"/>
</dbReference>
<reference evidence="1" key="1">
    <citation type="submission" date="2020-08" db="EMBL/GenBank/DDBJ databases">
        <title>Chromosome-level assembly of Southern catfish (Silurus meridionalis) provides insights into visual adaptation to the nocturnal and benthic lifestyles.</title>
        <authorList>
            <person name="Zhang Y."/>
            <person name="Wang D."/>
            <person name="Peng Z."/>
        </authorList>
    </citation>
    <scope>NUCLEOTIDE SEQUENCE</scope>
    <source>
        <strain evidence="1">SWU-2019-XX</strain>
        <tissue evidence="1">Muscle</tissue>
    </source>
</reference>
<protein>
    <submittedName>
        <fullName evidence="1">Uncharacterized protein</fullName>
    </submittedName>
</protein>